<accession>X8JEF4</accession>
<reference evidence="3" key="1">
    <citation type="journal article" date="2014" name="Genome Announc.">
        <title>Draft genome sequence of the plant-pathogenic soil fungus Rhizoctonia solani anastomosis group 3 strain Rhs1AP.</title>
        <authorList>
            <person name="Cubeta M.A."/>
            <person name="Thomas E."/>
            <person name="Dean R.A."/>
            <person name="Jabaji S."/>
            <person name="Neate S.M."/>
            <person name="Tavantzis S."/>
            <person name="Toda T."/>
            <person name="Vilgalys R."/>
            <person name="Bharathan N."/>
            <person name="Fedorova-Abrams N."/>
            <person name="Pakala S.B."/>
            <person name="Pakala S.M."/>
            <person name="Zafar N."/>
            <person name="Joardar V."/>
            <person name="Losada L."/>
            <person name="Nierman W.C."/>
        </authorList>
    </citation>
    <scope>NUCLEOTIDE SEQUENCE [LARGE SCALE GENOMIC DNA]</scope>
    <source>
        <strain evidence="3">AG-3</strain>
    </source>
</reference>
<evidence type="ECO:0000313" key="2">
    <source>
        <dbReference type="EMBL" id="EUC62127.1"/>
    </source>
</evidence>
<dbReference type="EMBL" id="JATN01000318">
    <property type="protein sequence ID" value="EUC62127.1"/>
    <property type="molecule type" value="Genomic_DNA"/>
</dbReference>
<feature type="compositionally biased region" description="Polar residues" evidence="1">
    <location>
        <begin position="222"/>
        <end position="233"/>
    </location>
</feature>
<dbReference type="Proteomes" id="UP000030108">
    <property type="component" value="Unassembled WGS sequence"/>
</dbReference>
<gene>
    <name evidence="2" type="ORF">RSOL_413380</name>
</gene>
<dbReference type="AlphaFoldDB" id="X8JEF4"/>
<comment type="caution">
    <text evidence="2">The sequence shown here is derived from an EMBL/GenBank/DDBJ whole genome shotgun (WGS) entry which is preliminary data.</text>
</comment>
<proteinExistence type="predicted"/>
<evidence type="ECO:0000256" key="1">
    <source>
        <dbReference type="SAM" id="MobiDB-lite"/>
    </source>
</evidence>
<dbReference type="OrthoDB" id="3300368at2759"/>
<sequence>MEGMDISTSFDTANRSAITDFEQEENHVISDTNAGIITTRHLAELEHLRMIHHEAKRLAHIAFDAYRDLSARPIQKFHYIGTDRVPTLPSWTEMNRLRQLYGEQPLPKNDYFLNSEMRHEYRDKRDGEVEQAAALIEELKSLRSFIRRDGILWPLMLEAEFVSESPKQSLPPVSARSSLSMGGTDQARPPPTMKSKPIATYVHDSSQDSDSLDSDVEVQDALATSSPRPAKTS</sequence>
<feature type="region of interest" description="Disordered" evidence="1">
    <location>
        <begin position="164"/>
        <end position="233"/>
    </location>
</feature>
<organism evidence="2 3">
    <name type="scientific">Rhizoctonia solani AG-3 Rhs1AP</name>
    <dbReference type="NCBI Taxonomy" id="1086054"/>
    <lineage>
        <taxon>Eukaryota</taxon>
        <taxon>Fungi</taxon>
        <taxon>Dikarya</taxon>
        <taxon>Basidiomycota</taxon>
        <taxon>Agaricomycotina</taxon>
        <taxon>Agaricomycetes</taxon>
        <taxon>Cantharellales</taxon>
        <taxon>Ceratobasidiaceae</taxon>
        <taxon>Rhizoctonia</taxon>
    </lineage>
</organism>
<feature type="non-terminal residue" evidence="2">
    <location>
        <position position="233"/>
    </location>
</feature>
<evidence type="ECO:0000313" key="3">
    <source>
        <dbReference type="Proteomes" id="UP000030108"/>
    </source>
</evidence>
<name>X8JEF4_9AGAM</name>
<protein>
    <submittedName>
        <fullName evidence="2">Uncharacterized protein</fullName>
    </submittedName>
</protein>